<proteinExistence type="predicted"/>
<evidence type="ECO:0000313" key="1">
    <source>
        <dbReference type="EMBL" id="CAI9159834.1"/>
    </source>
</evidence>
<accession>A0ABN8YEJ9</accession>
<dbReference type="Proteomes" id="UP001176941">
    <property type="component" value="Chromosome 19"/>
</dbReference>
<keyword evidence="2" id="KW-1185">Reference proteome</keyword>
<protein>
    <submittedName>
        <fullName evidence="1">Uncharacterized protein</fullName>
    </submittedName>
</protein>
<gene>
    <name evidence="1" type="ORF">MRATA1EN1_LOCUS8796</name>
</gene>
<reference evidence="1" key="1">
    <citation type="submission" date="2023-04" db="EMBL/GenBank/DDBJ databases">
        <authorList>
            <consortium name="ELIXIR-Norway"/>
        </authorList>
    </citation>
    <scope>NUCLEOTIDE SEQUENCE [LARGE SCALE GENOMIC DNA]</scope>
</reference>
<name>A0ABN8YEJ9_RANTA</name>
<dbReference type="EMBL" id="OX459955">
    <property type="protein sequence ID" value="CAI9159834.1"/>
    <property type="molecule type" value="Genomic_DNA"/>
</dbReference>
<organism evidence="1 2">
    <name type="scientific">Rangifer tarandus platyrhynchus</name>
    <name type="common">Svalbard reindeer</name>
    <dbReference type="NCBI Taxonomy" id="3082113"/>
    <lineage>
        <taxon>Eukaryota</taxon>
        <taxon>Metazoa</taxon>
        <taxon>Chordata</taxon>
        <taxon>Craniata</taxon>
        <taxon>Vertebrata</taxon>
        <taxon>Euteleostomi</taxon>
        <taxon>Mammalia</taxon>
        <taxon>Eutheria</taxon>
        <taxon>Laurasiatheria</taxon>
        <taxon>Artiodactyla</taxon>
        <taxon>Ruminantia</taxon>
        <taxon>Pecora</taxon>
        <taxon>Cervidae</taxon>
        <taxon>Odocoileinae</taxon>
        <taxon>Rangifer</taxon>
    </lineage>
</organism>
<sequence length="112" mass="12270">MFQPTDVFCLDYSIFLKNYSPTFEMIKCLHNKSGSEDLPMLGLACSSKNSQLVLKQSSSVEGAPGSPIDCRPHLSLSPPHTEAEGLFRWVSALQGCFSRNEMESSGPTPQVT</sequence>
<evidence type="ECO:0000313" key="2">
    <source>
        <dbReference type="Proteomes" id="UP001176941"/>
    </source>
</evidence>